<keyword evidence="2" id="KW-1185">Reference proteome</keyword>
<organism evidence="1 2">
    <name type="scientific">Noviherbaspirillum suwonense</name>
    <dbReference type="NCBI Taxonomy" id="1224511"/>
    <lineage>
        <taxon>Bacteria</taxon>
        <taxon>Pseudomonadati</taxon>
        <taxon>Pseudomonadota</taxon>
        <taxon>Betaproteobacteria</taxon>
        <taxon>Burkholderiales</taxon>
        <taxon>Oxalobacteraceae</taxon>
        <taxon>Noviherbaspirillum</taxon>
    </lineage>
</organism>
<comment type="caution">
    <text evidence="1">The sequence shown here is derived from an EMBL/GenBank/DDBJ whole genome shotgun (WGS) entry which is preliminary data.</text>
</comment>
<gene>
    <name evidence="1" type="ORF">SAMN06295970_12443</name>
</gene>
<evidence type="ECO:0000313" key="2">
    <source>
        <dbReference type="Proteomes" id="UP001158049"/>
    </source>
</evidence>
<protein>
    <recommendedName>
        <fullName evidence="3">Transposase IS4-like domain-containing protein</fullName>
    </recommendedName>
</protein>
<dbReference type="SUPFAM" id="SSF53098">
    <property type="entry name" value="Ribonuclease H-like"/>
    <property type="match status" value="1"/>
</dbReference>
<sequence length="204" mass="22627">MDELFERECGAQYTRELLFSTTVELMSVVAVGLRPSVHAAAKACTDLPVSVQALYDKIRRTSPHLVRALVQQSAVRLGGVLTPMLKDTAPIVPGYRLRIVDGNHLPASEKRLKPLRGFRGAALPGHSLVVYDLDPDMGVDLVPCEDAHAQERSLMEAAQSQAQPGDLWTADRNFSTRRPLPRWRAWLGCPGIGSMRFARATWNW</sequence>
<reference evidence="1 2" key="1">
    <citation type="submission" date="2017-05" db="EMBL/GenBank/DDBJ databases">
        <authorList>
            <person name="Varghese N."/>
            <person name="Submissions S."/>
        </authorList>
    </citation>
    <scope>NUCLEOTIDE SEQUENCE [LARGE SCALE GENOMIC DNA]</scope>
    <source>
        <strain evidence="1 2">DSM 26001</strain>
    </source>
</reference>
<dbReference type="EMBL" id="FXUL01000024">
    <property type="protein sequence ID" value="SMP76376.1"/>
    <property type="molecule type" value="Genomic_DNA"/>
</dbReference>
<dbReference type="Proteomes" id="UP001158049">
    <property type="component" value="Unassembled WGS sequence"/>
</dbReference>
<proteinExistence type="predicted"/>
<name>A0ABY1QR75_9BURK</name>
<accession>A0ABY1QR75</accession>
<dbReference type="InterPro" id="IPR012337">
    <property type="entry name" value="RNaseH-like_sf"/>
</dbReference>
<evidence type="ECO:0000313" key="1">
    <source>
        <dbReference type="EMBL" id="SMP76376.1"/>
    </source>
</evidence>
<dbReference type="RefSeq" id="WP_430438534.1">
    <property type="nucleotide sequence ID" value="NZ_FXUL01000024.1"/>
</dbReference>
<evidence type="ECO:0008006" key="3">
    <source>
        <dbReference type="Google" id="ProtNLM"/>
    </source>
</evidence>